<protein>
    <submittedName>
        <fullName evidence="1">Uncharacterized protein</fullName>
    </submittedName>
</protein>
<name>A0AAC9ASI6_AMIAI</name>
<dbReference type="EMBL" id="CP015005">
    <property type="protein sequence ID" value="AMS43335.1"/>
    <property type="molecule type" value="Genomic_DNA"/>
</dbReference>
<dbReference type="Proteomes" id="UP000075755">
    <property type="component" value="Chromosome"/>
</dbReference>
<dbReference type="AlphaFoldDB" id="A0AAC9ASI6"/>
<gene>
    <name evidence="1" type="ORF">AA2016_4423</name>
</gene>
<sequence>MIHDHRPVVSRRGQAHDLERAEMSKALLALPLALMSLSAAPATEKDFLQTLSGSWQGSGQVRLRPDTAPVPVVCTLRSRSKGASLNLDGNCRAKIVFSRRIGVDLRAEGARYSGTYVGSRRGAASLAGRRSGDTVTLQINWPDRGSGARVATMQVASRIAGKMRIVTVERHPQTGNRVVTADIAFSRNQTGLFYRRTFFEPGGILRCVGEP</sequence>
<organism evidence="1 2">
    <name type="scientific">Aminobacter aminovorans</name>
    <name type="common">Chelatobacter heintzii</name>
    <dbReference type="NCBI Taxonomy" id="83263"/>
    <lineage>
        <taxon>Bacteria</taxon>
        <taxon>Pseudomonadati</taxon>
        <taxon>Pseudomonadota</taxon>
        <taxon>Alphaproteobacteria</taxon>
        <taxon>Hyphomicrobiales</taxon>
        <taxon>Phyllobacteriaceae</taxon>
        <taxon>Aminobacter</taxon>
    </lineage>
</organism>
<dbReference type="KEGG" id="aak:AA2016_4423"/>
<evidence type="ECO:0000313" key="1">
    <source>
        <dbReference type="EMBL" id="AMS43335.1"/>
    </source>
</evidence>
<accession>A0AAC9ASI6</accession>
<evidence type="ECO:0000313" key="2">
    <source>
        <dbReference type="Proteomes" id="UP000075755"/>
    </source>
</evidence>
<reference evidence="1 2" key="1">
    <citation type="submission" date="2016-03" db="EMBL/GenBank/DDBJ databases">
        <title>Complete genome of Aminobacter aminovorans KCTC 2477.</title>
        <authorList>
            <person name="Kim K.M."/>
        </authorList>
    </citation>
    <scope>NUCLEOTIDE SEQUENCE [LARGE SCALE GENOMIC DNA]</scope>
    <source>
        <strain evidence="1 2">KCTC 2477</strain>
    </source>
</reference>
<proteinExistence type="predicted"/>